<evidence type="ECO:0000259" key="2">
    <source>
        <dbReference type="Pfam" id="PF04539"/>
    </source>
</evidence>
<feature type="domain" description="RNA polymerase sigma-70 region 3" evidence="2">
    <location>
        <begin position="128"/>
        <end position="184"/>
    </location>
</feature>
<accession>A0AAE3JC84</accession>
<reference evidence="3 4" key="1">
    <citation type="submission" date="2021-10" db="EMBL/GenBank/DDBJ databases">
        <title>Anaerobic single-cell dispensing facilitates the cultivation of human gut bacteria.</title>
        <authorList>
            <person name="Afrizal A."/>
        </authorList>
    </citation>
    <scope>NUCLEOTIDE SEQUENCE [LARGE SCALE GENOMIC DNA]</scope>
    <source>
        <strain evidence="3 4">CLA-AA-H224</strain>
    </source>
</reference>
<gene>
    <name evidence="3" type="ORF">LKD48_08080</name>
</gene>
<dbReference type="InterPro" id="IPR013324">
    <property type="entry name" value="RNA_pol_sigma_r3/r4-like"/>
</dbReference>
<dbReference type="Pfam" id="PF04539">
    <property type="entry name" value="Sigma70_r3"/>
    <property type="match status" value="1"/>
</dbReference>
<evidence type="ECO:0000256" key="1">
    <source>
        <dbReference type="SAM" id="Coils"/>
    </source>
</evidence>
<sequence>MENQFYQMYLDELSEIPECTNEEMEALLNSLPNEEAVKRLTEGSLAYVVREAAKYAGNDVEISDLVQEGNMALLLVLKNYASHPVVGDDAVSYFNQLRERAVHMAMEAVTEEQKQSEQTAEKLTASVNVLNVVMTKLAEELGREPNLSEIAAKMQMSEDEVQAVMKEAINAVAVDRSEAAQKEDEALENQ</sequence>
<dbReference type="Gene3D" id="1.20.120.1810">
    <property type="match status" value="1"/>
</dbReference>
<keyword evidence="4" id="KW-1185">Reference proteome</keyword>
<dbReference type="InterPro" id="IPR007624">
    <property type="entry name" value="RNA_pol_sigma70_r3"/>
</dbReference>
<dbReference type="GO" id="GO:0006352">
    <property type="term" value="P:DNA-templated transcription initiation"/>
    <property type="evidence" value="ECO:0007669"/>
    <property type="project" value="InterPro"/>
</dbReference>
<proteinExistence type="predicted"/>
<dbReference type="InterPro" id="IPR036388">
    <property type="entry name" value="WH-like_DNA-bd_sf"/>
</dbReference>
<name>A0AAE3JC84_9FIRM</name>
<evidence type="ECO:0000313" key="4">
    <source>
        <dbReference type="Proteomes" id="UP001198200"/>
    </source>
</evidence>
<feature type="coiled-coil region" evidence="1">
    <location>
        <begin position="106"/>
        <end position="167"/>
    </location>
</feature>
<comment type="caution">
    <text evidence="3">The sequence shown here is derived from an EMBL/GenBank/DDBJ whole genome shotgun (WGS) entry which is preliminary data.</text>
</comment>
<dbReference type="AlphaFoldDB" id="A0AAE3JC84"/>
<dbReference type="Gene3D" id="1.10.10.10">
    <property type="entry name" value="Winged helix-like DNA-binding domain superfamily/Winged helix DNA-binding domain"/>
    <property type="match status" value="1"/>
</dbReference>
<dbReference type="EMBL" id="JAJEQN010000017">
    <property type="protein sequence ID" value="MCC2221591.1"/>
    <property type="molecule type" value="Genomic_DNA"/>
</dbReference>
<dbReference type="InterPro" id="IPR013325">
    <property type="entry name" value="RNA_pol_sigma_r2"/>
</dbReference>
<dbReference type="Proteomes" id="UP001198200">
    <property type="component" value="Unassembled WGS sequence"/>
</dbReference>
<evidence type="ECO:0000313" key="3">
    <source>
        <dbReference type="EMBL" id="MCC2221591.1"/>
    </source>
</evidence>
<organism evidence="3 4">
    <name type="scientific">Anthropogastromicrobium aceti</name>
    <dbReference type="NCBI Taxonomy" id="2981768"/>
    <lineage>
        <taxon>Bacteria</taxon>
        <taxon>Bacillati</taxon>
        <taxon>Bacillota</taxon>
        <taxon>Clostridia</taxon>
        <taxon>Lachnospirales</taxon>
        <taxon>Lachnospiraceae</taxon>
        <taxon>Anthropogastromicrobium</taxon>
    </lineage>
</organism>
<dbReference type="SUPFAM" id="SSF88659">
    <property type="entry name" value="Sigma3 and sigma4 domains of RNA polymerase sigma factors"/>
    <property type="match status" value="1"/>
</dbReference>
<dbReference type="RefSeq" id="WP_227101570.1">
    <property type="nucleotide sequence ID" value="NZ_JAJEQN010000017.1"/>
</dbReference>
<keyword evidence="1" id="KW-0175">Coiled coil</keyword>
<protein>
    <submittedName>
        <fullName evidence="3">RNA polymerase subunit sigma-70</fullName>
    </submittedName>
</protein>
<dbReference type="SUPFAM" id="SSF88946">
    <property type="entry name" value="Sigma2 domain of RNA polymerase sigma factors"/>
    <property type="match status" value="1"/>
</dbReference>
<dbReference type="GO" id="GO:0003700">
    <property type="term" value="F:DNA-binding transcription factor activity"/>
    <property type="evidence" value="ECO:0007669"/>
    <property type="project" value="InterPro"/>
</dbReference>